<feature type="transmembrane region" description="Helical" evidence="1">
    <location>
        <begin position="12"/>
        <end position="37"/>
    </location>
</feature>
<dbReference type="RefSeq" id="WP_058384008.1">
    <property type="nucleotide sequence ID" value="NZ_CP013661.2"/>
</dbReference>
<reference evidence="2" key="1">
    <citation type="submission" date="2016-01" db="EMBL/GenBank/DDBJ databases">
        <title>Complete genome of Planococcus kocurri type strain.</title>
        <authorList>
            <person name="See-Too W.S."/>
        </authorList>
    </citation>
    <scope>NUCLEOTIDE SEQUENCE [LARGE SCALE GENOMIC DNA]</scope>
    <source>
        <strain evidence="2">ATCC 43650</strain>
    </source>
</reference>
<keyword evidence="1" id="KW-0812">Transmembrane</keyword>
<evidence type="ECO:0000313" key="3">
    <source>
        <dbReference type="Proteomes" id="UP000065533"/>
    </source>
</evidence>
<protein>
    <submittedName>
        <fullName evidence="2">Cytochrome C oxidase subunit II</fullName>
    </submittedName>
</protein>
<keyword evidence="1" id="KW-0472">Membrane</keyword>
<accession>A0ABM5WSV8</accession>
<evidence type="ECO:0000256" key="1">
    <source>
        <dbReference type="SAM" id="Phobius"/>
    </source>
</evidence>
<proteinExistence type="predicted"/>
<organism evidence="2 3">
    <name type="scientific">Planococcus kocurii</name>
    <dbReference type="NCBI Taxonomy" id="1374"/>
    <lineage>
        <taxon>Bacteria</taxon>
        <taxon>Bacillati</taxon>
        <taxon>Bacillota</taxon>
        <taxon>Bacilli</taxon>
        <taxon>Bacillales</taxon>
        <taxon>Caryophanaceae</taxon>
        <taxon>Planococcus</taxon>
    </lineage>
</organism>
<keyword evidence="3" id="KW-1185">Reference proteome</keyword>
<dbReference type="EMBL" id="CP013661">
    <property type="protein sequence ID" value="ALS77328.1"/>
    <property type="molecule type" value="Genomic_DNA"/>
</dbReference>
<gene>
    <name evidence="2" type="ORF">AUO94_01120</name>
</gene>
<name>A0ABM5WSV8_9BACL</name>
<keyword evidence="1" id="KW-1133">Transmembrane helix</keyword>
<evidence type="ECO:0000313" key="2">
    <source>
        <dbReference type="EMBL" id="ALS77328.1"/>
    </source>
</evidence>
<sequence length="40" mass="4551">MRQEKQEPETNLNGTFASVLIVGVIIVVMWVAVYLLYVAR</sequence>
<dbReference type="Proteomes" id="UP000065533">
    <property type="component" value="Chromosome"/>
</dbReference>